<dbReference type="AlphaFoldDB" id="A0A438FGA7"/>
<sequence>MGEPSPLGNPSRNARKCMCRGDDHLTWKHPVSLEVCKGLCTTGGSIFVPNLDLPSWTRVRAAPILALEDAHAHMDRLKLYMVYRRALLEDCGPSLPLVIQRGRSPQEDKDQEMWGLGHDTDHCVTLRHAIQDLIDQGLVNLGQPSVTTRPLPTHSMHAMPPPPGVPFELTPIAPLATARQGPSVSFILWPDDDDSKGRDVQIVTHSGRVAQSSPLVRPLVARPFDGVVSHEEALSHIQVETTTTQRVGCSGHRVPSILLDNGSALNVYPLATAIALGYAPSDFGPST</sequence>
<gene>
    <name evidence="1" type="ORF">CK203_107366</name>
</gene>
<dbReference type="EMBL" id="QGNW01000916">
    <property type="protein sequence ID" value="RVW58971.1"/>
    <property type="molecule type" value="Genomic_DNA"/>
</dbReference>
<protein>
    <submittedName>
        <fullName evidence="1">Uncharacterized protein</fullName>
    </submittedName>
</protein>
<proteinExistence type="predicted"/>
<reference evidence="1 2" key="1">
    <citation type="journal article" date="2018" name="PLoS Genet.">
        <title>Population sequencing reveals clonal diversity and ancestral inbreeding in the grapevine cultivar Chardonnay.</title>
        <authorList>
            <person name="Roach M.J."/>
            <person name="Johnson D.L."/>
            <person name="Bohlmann J."/>
            <person name="van Vuuren H.J."/>
            <person name="Jones S.J."/>
            <person name="Pretorius I.S."/>
            <person name="Schmidt S.A."/>
            <person name="Borneman A.R."/>
        </authorList>
    </citation>
    <scope>NUCLEOTIDE SEQUENCE [LARGE SCALE GENOMIC DNA]</scope>
    <source>
        <strain evidence="2">cv. Chardonnay</strain>
        <tissue evidence="1">Leaf</tissue>
    </source>
</reference>
<name>A0A438FGA7_VITVI</name>
<organism evidence="1 2">
    <name type="scientific">Vitis vinifera</name>
    <name type="common">Grape</name>
    <dbReference type="NCBI Taxonomy" id="29760"/>
    <lineage>
        <taxon>Eukaryota</taxon>
        <taxon>Viridiplantae</taxon>
        <taxon>Streptophyta</taxon>
        <taxon>Embryophyta</taxon>
        <taxon>Tracheophyta</taxon>
        <taxon>Spermatophyta</taxon>
        <taxon>Magnoliopsida</taxon>
        <taxon>eudicotyledons</taxon>
        <taxon>Gunneridae</taxon>
        <taxon>Pentapetalae</taxon>
        <taxon>rosids</taxon>
        <taxon>Vitales</taxon>
        <taxon>Vitaceae</taxon>
        <taxon>Viteae</taxon>
        <taxon>Vitis</taxon>
    </lineage>
</organism>
<dbReference type="Proteomes" id="UP000288805">
    <property type="component" value="Unassembled WGS sequence"/>
</dbReference>
<comment type="caution">
    <text evidence="1">The sequence shown here is derived from an EMBL/GenBank/DDBJ whole genome shotgun (WGS) entry which is preliminary data.</text>
</comment>
<evidence type="ECO:0000313" key="1">
    <source>
        <dbReference type="EMBL" id="RVW58971.1"/>
    </source>
</evidence>
<evidence type="ECO:0000313" key="2">
    <source>
        <dbReference type="Proteomes" id="UP000288805"/>
    </source>
</evidence>
<accession>A0A438FGA7</accession>